<feature type="transmembrane region" description="Helical" evidence="1">
    <location>
        <begin position="53"/>
        <end position="79"/>
    </location>
</feature>
<keyword evidence="1" id="KW-0472">Membrane</keyword>
<sequence>MPKIRNLCTCEGFLNVLQVCLSLAAIIGSSVIWNDGNVALFIYYSGYGWQILINVILIATFIFSCFLLILNVLGGNNLLETIGKPKALSSYALIFLLLIVAGGLETWYATLASSEPSGAYWNWAGIYRPRFIATAVFTWLTWLTYAILLGLNFMY</sequence>
<organism evidence="2 3">
    <name type="scientific">Mesorhabditis spiculigera</name>
    <dbReference type="NCBI Taxonomy" id="96644"/>
    <lineage>
        <taxon>Eukaryota</taxon>
        <taxon>Metazoa</taxon>
        <taxon>Ecdysozoa</taxon>
        <taxon>Nematoda</taxon>
        <taxon>Chromadorea</taxon>
        <taxon>Rhabditida</taxon>
        <taxon>Rhabditina</taxon>
        <taxon>Rhabditomorpha</taxon>
        <taxon>Rhabditoidea</taxon>
        <taxon>Rhabditidae</taxon>
        <taxon>Mesorhabditinae</taxon>
        <taxon>Mesorhabditis</taxon>
    </lineage>
</organism>
<evidence type="ECO:0000313" key="3">
    <source>
        <dbReference type="Proteomes" id="UP001177023"/>
    </source>
</evidence>
<reference evidence="2" key="1">
    <citation type="submission" date="2023-06" db="EMBL/GenBank/DDBJ databases">
        <authorList>
            <person name="Delattre M."/>
        </authorList>
    </citation>
    <scope>NUCLEOTIDE SEQUENCE</scope>
    <source>
        <strain evidence="2">AF72</strain>
    </source>
</reference>
<dbReference type="Proteomes" id="UP001177023">
    <property type="component" value="Unassembled WGS sequence"/>
</dbReference>
<comment type="caution">
    <text evidence="2">The sequence shown here is derived from an EMBL/GenBank/DDBJ whole genome shotgun (WGS) entry which is preliminary data.</text>
</comment>
<accession>A0AA36D9F4</accession>
<evidence type="ECO:0000256" key="1">
    <source>
        <dbReference type="SAM" id="Phobius"/>
    </source>
</evidence>
<protein>
    <submittedName>
        <fullName evidence="2">Uncharacterized protein</fullName>
    </submittedName>
</protein>
<feature type="transmembrane region" description="Helical" evidence="1">
    <location>
        <begin position="131"/>
        <end position="154"/>
    </location>
</feature>
<dbReference type="AlphaFoldDB" id="A0AA36D9F4"/>
<feature type="transmembrane region" description="Helical" evidence="1">
    <location>
        <begin position="91"/>
        <end position="111"/>
    </location>
</feature>
<gene>
    <name evidence="2" type="ORF">MSPICULIGERA_LOCUS21385</name>
</gene>
<feature type="transmembrane region" description="Helical" evidence="1">
    <location>
        <begin position="12"/>
        <end position="33"/>
    </location>
</feature>
<feature type="non-terminal residue" evidence="2">
    <location>
        <position position="155"/>
    </location>
</feature>
<keyword evidence="3" id="KW-1185">Reference proteome</keyword>
<evidence type="ECO:0000313" key="2">
    <source>
        <dbReference type="EMBL" id="CAJ0583297.1"/>
    </source>
</evidence>
<dbReference type="EMBL" id="CATQJA010002665">
    <property type="protein sequence ID" value="CAJ0583297.1"/>
    <property type="molecule type" value="Genomic_DNA"/>
</dbReference>
<proteinExistence type="predicted"/>
<name>A0AA36D9F4_9BILA</name>
<keyword evidence="1" id="KW-0812">Transmembrane</keyword>
<keyword evidence="1" id="KW-1133">Transmembrane helix</keyword>